<keyword evidence="4" id="KW-1185">Reference proteome</keyword>
<evidence type="ECO:0000313" key="2">
    <source>
        <dbReference type="EMBL" id="CAF0974782.1"/>
    </source>
</evidence>
<dbReference type="OrthoDB" id="9981275at2759"/>
<dbReference type="AlphaFoldDB" id="A0A814EW46"/>
<keyword evidence="1" id="KW-0732">Signal</keyword>
<reference evidence="2" key="1">
    <citation type="submission" date="2021-02" db="EMBL/GenBank/DDBJ databases">
        <authorList>
            <person name="Nowell W R."/>
        </authorList>
    </citation>
    <scope>NUCLEOTIDE SEQUENCE</scope>
</reference>
<feature type="signal peptide" evidence="1">
    <location>
        <begin position="1"/>
        <end position="17"/>
    </location>
</feature>
<dbReference type="EMBL" id="CAJNOR010000659">
    <property type="protein sequence ID" value="CAF0974782.1"/>
    <property type="molecule type" value="Genomic_DNA"/>
</dbReference>
<sequence>MLDFILLFLIIQSSVVSRPFEDDNKLLSLILAEDYPDNGYTVVQSKTTLYDVTEDFVIFDPLATSNNNGRRLLRALIEKNRESKALTIASNPSKGYVIDKDDQFSKYFIANGGGWDKLYKENPKVRGLTAVSLPVYDRQTGLVLVYKSFSQDYLAGQGDLILYLFDESNGSLKEISRRNLWVS</sequence>
<proteinExistence type="predicted"/>
<organism evidence="2 4">
    <name type="scientific">Adineta ricciae</name>
    <name type="common">Rotifer</name>
    <dbReference type="NCBI Taxonomy" id="249248"/>
    <lineage>
        <taxon>Eukaryota</taxon>
        <taxon>Metazoa</taxon>
        <taxon>Spiralia</taxon>
        <taxon>Gnathifera</taxon>
        <taxon>Rotifera</taxon>
        <taxon>Eurotatoria</taxon>
        <taxon>Bdelloidea</taxon>
        <taxon>Adinetida</taxon>
        <taxon>Adinetidae</taxon>
        <taxon>Adineta</taxon>
    </lineage>
</organism>
<feature type="chain" id="PRO_5036224313" evidence="1">
    <location>
        <begin position="18"/>
        <end position="183"/>
    </location>
</feature>
<gene>
    <name evidence="3" type="ORF">EDS130_LOCUS31009</name>
    <name evidence="2" type="ORF">XAT740_LOCUS11862</name>
</gene>
<evidence type="ECO:0000313" key="3">
    <source>
        <dbReference type="EMBL" id="CAF1308581.1"/>
    </source>
</evidence>
<dbReference type="Proteomes" id="UP000663852">
    <property type="component" value="Unassembled WGS sequence"/>
</dbReference>
<dbReference type="Proteomes" id="UP000663828">
    <property type="component" value="Unassembled WGS sequence"/>
</dbReference>
<dbReference type="EMBL" id="CAJNOJ010000223">
    <property type="protein sequence ID" value="CAF1308581.1"/>
    <property type="molecule type" value="Genomic_DNA"/>
</dbReference>
<comment type="caution">
    <text evidence="2">The sequence shown here is derived from an EMBL/GenBank/DDBJ whole genome shotgun (WGS) entry which is preliminary data.</text>
</comment>
<name>A0A814EW46_ADIRI</name>
<evidence type="ECO:0000313" key="4">
    <source>
        <dbReference type="Proteomes" id="UP000663828"/>
    </source>
</evidence>
<accession>A0A814EW46</accession>
<evidence type="ECO:0000256" key="1">
    <source>
        <dbReference type="SAM" id="SignalP"/>
    </source>
</evidence>
<protein>
    <submittedName>
        <fullName evidence="2">Uncharacterized protein</fullName>
    </submittedName>
</protein>